<evidence type="ECO:0008006" key="8">
    <source>
        <dbReference type="Google" id="ProtNLM"/>
    </source>
</evidence>
<dbReference type="InterPro" id="IPR015943">
    <property type="entry name" value="WD40/YVTN_repeat-like_dom_sf"/>
</dbReference>
<evidence type="ECO:0000259" key="5">
    <source>
        <dbReference type="Pfam" id="PF10433"/>
    </source>
</evidence>
<dbReference type="Gene3D" id="2.130.10.10">
    <property type="entry name" value="YVTN repeat-like/Quinoprotein amine dehydrogenase"/>
    <property type="match status" value="3"/>
</dbReference>
<evidence type="ECO:0000256" key="1">
    <source>
        <dbReference type="ARBA" id="ARBA00004123"/>
    </source>
</evidence>
<evidence type="ECO:0000259" key="6">
    <source>
        <dbReference type="Pfam" id="PF23726"/>
    </source>
</evidence>
<dbReference type="InterPro" id="IPR050358">
    <property type="entry name" value="RSE1/DDB1/CFT1"/>
</dbReference>
<name>A0A1B6DPY2_9HEMI</name>
<protein>
    <recommendedName>
        <fullName evidence="8">DNA damage-binding protein 1</fullName>
    </recommendedName>
</protein>
<dbReference type="InterPro" id="IPR018846">
    <property type="entry name" value="Beta-prop_RSE1/DDB1/CPSF1_1st"/>
</dbReference>
<comment type="subcellular location">
    <subcellularLocation>
        <location evidence="1">Nucleus</location>
    </subcellularLocation>
</comment>
<dbReference type="InterPro" id="IPR036322">
    <property type="entry name" value="WD40_repeat_dom_sf"/>
</dbReference>
<dbReference type="Gene3D" id="1.10.150.910">
    <property type="match status" value="1"/>
</dbReference>
<dbReference type="GO" id="GO:0005634">
    <property type="term" value="C:nucleus"/>
    <property type="evidence" value="ECO:0007669"/>
    <property type="project" value="UniProtKB-SubCell"/>
</dbReference>
<evidence type="ECO:0000256" key="2">
    <source>
        <dbReference type="ARBA" id="ARBA00007453"/>
    </source>
</evidence>
<proteinExistence type="inferred from homology"/>
<gene>
    <name evidence="7" type="ORF">g.9172</name>
</gene>
<dbReference type="SUPFAM" id="SSF50978">
    <property type="entry name" value="WD40 repeat-like"/>
    <property type="match status" value="1"/>
</dbReference>
<feature type="domain" description="RSE1/DDB1/CPSF1 C-terminal" evidence="4">
    <location>
        <begin position="799"/>
        <end position="1107"/>
    </location>
</feature>
<dbReference type="AlphaFoldDB" id="A0A1B6DPY2"/>
<accession>A0A1B6DPY2</accession>
<dbReference type="InterPro" id="IPR004871">
    <property type="entry name" value="RSE1/DDB1/CPSF1_C"/>
</dbReference>
<evidence type="ECO:0000256" key="3">
    <source>
        <dbReference type="ARBA" id="ARBA00023242"/>
    </source>
</evidence>
<comment type="similarity">
    <text evidence="2">Belongs to the DDB1 family.</text>
</comment>
<dbReference type="FunFam" id="2.130.10.10:FF:000070">
    <property type="entry name" value="DNA damage-binding protein 1"/>
    <property type="match status" value="1"/>
</dbReference>
<dbReference type="GO" id="GO:0003676">
    <property type="term" value="F:nucleic acid binding"/>
    <property type="evidence" value="ECO:0007669"/>
    <property type="project" value="InterPro"/>
</dbReference>
<dbReference type="Pfam" id="PF23726">
    <property type="entry name" value="Beta-prop_RSE1_2nd"/>
    <property type="match status" value="1"/>
</dbReference>
<evidence type="ECO:0000313" key="7">
    <source>
        <dbReference type="EMBL" id="JAS27730.1"/>
    </source>
</evidence>
<evidence type="ECO:0000259" key="4">
    <source>
        <dbReference type="Pfam" id="PF03178"/>
    </source>
</evidence>
<sequence>MSYNYVVTAQKPTAVSACVTGNFTSISDLNLVIARCNYLEIYLLSPEGLKPIYEINLYGNVAVLKKFRFKGENKDLILIMTSRYNAMILECIKNNGKVEIITKAHGNVTDRIGKPQENSLITAIDPEGRVLCLHQENGHIKLIGLEKNKTRLHVYSLRLDETEVYDIDFLYGCSNPTIILLYGDENGRHVKSVEISLLEMEFVRILWRQDIIENEASMVIPVQEPLFGVLIIGQESIIYHNGVNYIATSPSIIKWSTIICYARVNNDGSRYVLGDMAGHLFMLFLERMQRGDSIIVKDLKVALLGEITIPECITYLDNSVMFIGSRLGDSQLIKLNSAQDENRSYVNVMETYTSLAPIVDMVVVDLEKQGQDQLVTCSGAFKEGSLRIIRVGIGIQEHATVDLGGIKGIWALSVGLNNTFQNTIVTSFVGQTRVLSLNGEEVEETEIPGFLCDYQTFYSGNVNYNQIVQVTSLSARLISVYSKELLCEWKPYSKKNISCVSGNMNQVLCATGCDLYYLEIGMETLILKGHITLPQEVACLDISPLQDESGFAEIVAVGLWTDISARILKVPTLEQICAEYLGGEIIPRSILLVTFEDVAYLLCAMGDGSLLYFIIDRFTGLLSDKRKMILGTQPTMLRKFKLLSTTDRSLTTNVFATSDHPTVIYSSNNKLIFSKLNLKEVNLMCSLHSINYPDSLVLVTASYLTIGSIDDVQKLHIRTIHLGEAPRRIAHQEVTQTFGVITMRVDVHQRGGLIQTRPSASTLAKKKTTSSLANSCFSSTEVTLPNSENIVGLEQEVHNLLILDQHSFEVLHSHELLPNEYALSLVSTKLGEDPDTYYIVGTAFVDPEDSEPKQGRIVMFQFTDGKLLEIAEKEIKGACYSLVPFNGKLLASINSTVRCFEFTYEKELRIECSYFNNVIALYLKTKGDSVLIGDLMRSLTILKYRIMEGSFEEVSRNYNPHWMTAVEIIDDETFLGAENHNNIFLCNKASNDEASEEERLAMRETGNFHVGDMINVFRHGSLVKNHGQLSTPIEGSIIYGTVNGAIGLITQLNVFSFELLEQLEEKLSSTLKSVGKIEHKSWRSFITGVNSEPSKGFIDGDLIEKFLNLSMKDMSEVAAPIMVQDVINNEKRNAKVDDIIKTVEDLARIH</sequence>
<keyword evidence="3" id="KW-0539">Nucleus</keyword>
<dbReference type="InterPro" id="IPR058543">
    <property type="entry name" value="Beta-prop_RSE1/DDB1/CPSF1_2nd"/>
</dbReference>
<reference evidence="7" key="1">
    <citation type="submission" date="2015-12" db="EMBL/GenBank/DDBJ databases">
        <title>De novo transcriptome assembly of four potential Pierce s Disease insect vectors from Arizona vineyards.</title>
        <authorList>
            <person name="Tassone E.E."/>
        </authorList>
    </citation>
    <scope>NUCLEOTIDE SEQUENCE</scope>
</reference>
<dbReference type="Pfam" id="PF10433">
    <property type="entry name" value="Beta-prop_RSE1_1st"/>
    <property type="match status" value="1"/>
</dbReference>
<feature type="domain" description="RSE1/DDB1/CPSF1 second beta-propeller" evidence="6">
    <location>
        <begin position="395"/>
        <end position="709"/>
    </location>
</feature>
<dbReference type="PANTHER" id="PTHR10644">
    <property type="entry name" value="DNA REPAIR/RNA PROCESSING CPSF FAMILY"/>
    <property type="match status" value="1"/>
</dbReference>
<dbReference type="EMBL" id="GEDC01009568">
    <property type="protein sequence ID" value="JAS27730.1"/>
    <property type="molecule type" value="Transcribed_RNA"/>
</dbReference>
<organism evidence="7">
    <name type="scientific">Clastoptera arizonana</name>
    <name type="common">Arizona spittle bug</name>
    <dbReference type="NCBI Taxonomy" id="38151"/>
    <lineage>
        <taxon>Eukaryota</taxon>
        <taxon>Metazoa</taxon>
        <taxon>Ecdysozoa</taxon>
        <taxon>Arthropoda</taxon>
        <taxon>Hexapoda</taxon>
        <taxon>Insecta</taxon>
        <taxon>Pterygota</taxon>
        <taxon>Neoptera</taxon>
        <taxon>Paraneoptera</taxon>
        <taxon>Hemiptera</taxon>
        <taxon>Auchenorrhyncha</taxon>
        <taxon>Cercopoidea</taxon>
        <taxon>Clastopteridae</taxon>
        <taxon>Clastoptera</taxon>
    </lineage>
</organism>
<feature type="domain" description="RSE1/DDB1/CPSF1 first beta-propeller" evidence="5">
    <location>
        <begin position="15"/>
        <end position="351"/>
    </location>
</feature>
<dbReference type="Pfam" id="PF03178">
    <property type="entry name" value="CPSF_A"/>
    <property type="match status" value="1"/>
</dbReference>